<feature type="transmembrane region" description="Helical" evidence="1">
    <location>
        <begin position="57"/>
        <end position="79"/>
    </location>
</feature>
<feature type="transmembrane region" description="Helical" evidence="1">
    <location>
        <begin position="6"/>
        <end position="23"/>
    </location>
</feature>
<protein>
    <submittedName>
        <fullName evidence="3">BatA domain-containing protein</fullName>
    </submittedName>
</protein>
<dbReference type="Pfam" id="PF07584">
    <property type="entry name" value="BatA"/>
    <property type="match status" value="1"/>
</dbReference>
<evidence type="ECO:0000256" key="1">
    <source>
        <dbReference type="SAM" id="Phobius"/>
    </source>
</evidence>
<dbReference type="RefSeq" id="WP_408078607.1">
    <property type="nucleotide sequence ID" value="NZ_JBELQC010000001.1"/>
</dbReference>
<sequence length="379" mass="40737">MTPLLLFPLGLAALVALAVPLAIHLHRRTEEIPVDFAALRWLDPLPRPRRKLRFDELLLLAVRLLLVALIALLLAQPAILGVEDRTRNVLVAPGADVRAAREIAGPDADARWIAPGFPALDTEPPTRDALSSLIRQYDAELPPEASLTIVVPPLLDGVDAEPLRLTRAVRWKIAGDRSEAERPTPLPAPALVVRHAGQGAEAVRYFRAAAAAWGAQDGFDAGSGSDLPNPDRVLVWLKPGPVPAAVTDWVARGGTALLADAARVAMPGDAHSEWRDAGGSVLVEGAAVGDGRLLRFTRPLTPAAMPDLVDPDFAARLRDLLAPPPPPPMRVAAERFAPTAGVRAYPLPPYPLTQWLAVLIAAVFLAERWLATRRRRLVA</sequence>
<evidence type="ECO:0000313" key="3">
    <source>
        <dbReference type="EMBL" id="MFL9841718.1"/>
    </source>
</evidence>
<dbReference type="EMBL" id="JBELQC010000001">
    <property type="protein sequence ID" value="MFL9841718.1"/>
    <property type="molecule type" value="Genomic_DNA"/>
</dbReference>
<proteinExistence type="predicted"/>
<comment type="caution">
    <text evidence="3">The sequence shown here is derived from an EMBL/GenBank/DDBJ whole genome shotgun (WGS) entry which is preliminary data.</text>
</comment>
<feature type="domain" description="Aerotolerance regulator N-terminal" evidence="2">
    <location>
        <begin position="5"/>
        <end position="77"/>
    </location>
</feature>
<keyword evidence="1" id="KW-0472">Membrane</keyword>
<name>A0ABW8YNN3_9SPHN</name>
<reference evidence="3 4" key="1">
    <citation type="submission" date="2024-06" db="EMBL/GenBank/DDBJ databases">
        <authorList>
            <person name="Kaempfer P."/>
            <person name="Viver T."/>
        </authorList>
    </citation>
    <scope>NUCLEOTIDE SEQUENCE [LARGE SCALE GENOMIC DNA]</scope>
    <source>
        <strain evidence="3 4">ST-64</strain>
    </source>
</reference>
<evidence type="ECO:0000313" key="4">
    <source>
        <dbReference type="Proteomes" id="UP001629244"/>
    </source>
</evidence>
<evidence type="ECO:0000259" key="2">
    <source>
        <dbReference type="Pfam" id="PF07584"/>
    </source>
</evidence>
<organism evidence="3 4">
    <name type="scientific">Sphingomonas plantiphila</name>
    <dbReference type="NCBI Taxonomy" id="3163295"/>
    <lineage>
        <taxon>Bacteria</taxon>
        <taxon>Pseudomonadati</taxon>
        <taxon>Pseudomonadota</taxon>
        <taxon>Alphaproteobacteria</taxon>
        <taxon>Sphingomonadales</taxon>
        <taxon>Sphingomonadaceae</taxon>
        <taxon>Sphingomonas</taxon>
    </lineage>
</organism>
<gene>
    <name evidence="3" type="ORF">ABS767_12150</name>
</gene>
<keyword evidence="1" id="KW-1133">Transmembrane helix</keyword>
<dbReference type="NCBIfam" id="TIGR02226">
    <property type="entry name" value="two_anch"/>
    <property type="match status" value="1"/>
</dbReference>
<keyword evidence="4" id="KW-1185">Reference proteome</keyword>
<dbReference type="Proteomes" id="UP001629244">
    <property type="component" value="Unassembled WGS sequence"/>
</dbReference>
<feature type="transmembrane region" description="Helical" evidence="1">
    <location>
        <begin position="352"/>
        <end position="371"/>
    </location>
</feature>
<dbReference type="InterPro" id="IPR024163">
    <property type="entry name" value="Aerotolerance_reg_N"/>
</dbReference>
<dbReference type="InterPro" id="IPR011933">
    <property type="entry name" value="Double_TM_dom"/>
</dbReference>
<accession>A0ABW8YNN3</accession>
<keyword evidence="1" id="KW-0812">Transmembrane</keyword>